<dbReference type="Gene3D" id="3.90.1720.10">
    <property type="entry name" value="endopeptidase domain like (from Nostoc punctiforme)"/>
    <property type="match status" value="1"/>
</dbReference>
<feature type="domain" description="SH3b1" evidence="6">
    <location>
        <begin position="166"/>
        <end position="208"/>
    </location>
</feature>
<dbReference type="SUPFAM" id="SSF54001">
    <property type="entry name" value="Cysteine proteinases"/>
    <property type="match status" value="1"/>
</dbReference>
<dbReference type="InterPro" id="IPR038765">
    <property type="entry name" value="Papain-like_cys_pep_sf"/>
</dbReference>
<dbReference type="KEGG" id="dtn:DTL3_1496"/>
<dbReference type="GO" id="GO:0006508">
    <property type="term" value="P:proteolysis"/>
    <property type="evidence" value="ECO:0007669"/>
    <property type="project" value="UniProtKB-KW"/>
</dbReference>
<reference evidence="8" key="1">
    <citation type="submission" date="2014-11" db="EMBL/GenBank/DDBJ databases">
        <authorList>
            <person name="Wibberg D."/>
        </authorList>
    </citation>
    <scope>NUCLEOTIDE SEQUENCE [LARGE SCALE GENOMIC DNA]</scope>
    <source>
        <strain evidence="8">L3</strain>
    </source>
</reference>
<dbReference type="OrthoDB" id="9808890at2"/>
<dbReference type="Pfam" id="PF12913">
    <property type="entry name" value="SH3_6"/>
    <property type="match status" value="1"/>
</dbReference>
<dbReference type="AlphaFoldDB" id="A0A0C7NSJ6"/>
<evidence type="ECO:0000259" key="5">
    <source>
        <dbReference type="Pfam" id="PF00877"/>
    </source>
</evidence>
<dbReference type="InterPro" id="IPR039439">
    <property type="entry name" value="SH3b1_dom"/>
</dbReference>
<keyword evidence="2" id="KW-0645">Protease</keyword>
<dbReference type="STRING" id="1006576.DTL3_1496"/>
<name>A0A0C7NSJ6_DEFTU</name>
<comment type="similarity">
    <text evidence="1">Belongs to the peptidase C40 family.</text>
</comment>
<dbReference type="Proteomes" id="UP000032809">
    <property type="component" value="Chromosome I"/>
</dbReference>
<keyword evidence="8" id="KW-1185">Reference proteome</keyword>
<dbReference type="PIRSF" id="PIRSF019015">
    <property type="entry name" value="P60_peptidase_YkfC"/>
    <property type="match status" value="1"/>
</dbReference>
<evidence type="ECO:0000256" key="1">
    <source>
        <dbReference type="ARBA" id="ARBA00007074"/>
    </source>
</evidence>
<evidence type="ECO:0000256" key="3">
    <source>
        <dbReference type="ARBA" id="ARBA00022801"/>
    </source>
</evidence>
<feature type="domain" description="NlpC/P60" evidence="5">
    <location>
        <begin position="332"/>
        <end position="412"/>
    </location>
</feature>
<gene>
    <name evidence="7" type="ORF">DTL3_1496</name>
</gene>
<dbReference type="Pfam" id="PF00877">
    <property type="entry name" value="NLPC_P60"/>
    <property type="match status" value="1"/>
</dbReference>
<evidence type="ECO:0000259" key="6">
    <source>
        <dbReference type="Pfam" id="PF12913"/>
    </source>
</evidence>
<keyword evidence="4" id="KW-0788">Thiol protease</keyword>
<dbReference type="EMBL" id="LN824141">
    <property type="protein sequence ID" value="CEP78787.1"/>
    <property type="molecule type" value="Genomic_DNA"/>
</dbReference>
<dbReference type="GO" id="GO:0008234">
    <property type="term" value="F:cysteine-type peptidase activity"/>
    <property type="evidence" value="ECO:0007669"/>
    <property type="project" value="UniProtKB-KW"/>
</dbReference>
<proteinExistence type="inferred from homology"/>
<organism evidence="7 8">
    <name type="scientific">Defluviitoga tunisiensis</name>
    <dbReference type="NCBI Taxonomy" id="1006576"/>
    <lineage>
        <taxon>Bacteria</taxon>
        <taxon>Thermotogati</taxon>
        <taxon>Thermotogota</taxon>
        <taxon>Thermotogae</taxon>
        <taxon>Petrotogales</taxon>
        <taxon>Petrotogaceae</taxon>
        <taxon>Defluviitoga</taxon>
    </lineage>
</organism>
<dbReference type="InterPro" id="IPR027017">
    <property type="entry name" value="P60_peptidase_YkfC"/>
</dbReference>
<accession>A0A0C7NSJ6</accession>
<protein>
    <submittedName>
        <fullName evidence="7">NLP/P60 family protein</fullName>
    </submittedName>
</protein>
<evidence type="ECO:0000313" key="8">
    <source>
        <dbReference type="Proteomes" id="UP000032809"/>
    </source>
</evidence>
<dbReference type="RefSeq" id="WP_045088167.1">
    <property type="nucleotide sequence ID" value="NZ_LN824141.1"/>
</dbReference>
<sequence length="474" mass="55587">MNEDSICNSIYSILNVDNKAVFDPTFWIDRLEEASSVLMEPVEIGNLNHKIASRMQEHQLENYYFNFNSSYFLEKERKVEKDLFVKEMEKINTLQNLMELSTKDLYTSWGRKISTLNIESLYKYLSNFENYKKKLPAYIQISFGFTTKKCSVKSLPIAKKISNSPNFPFQDLLALTTLSPGEPILVYQKSFDSRWYFVQSYFYSGWIKVDDFITVSRETFINYLSSDSFLVVTESKVETEDLAHFSKLKFQMGDKIILATEIETQQFYSKLGYCFPEGCYPLKILFDRSVDKSYKCEDGFAVYPLSGSKEVKRDFLAFTRENIIKQAFKMLGERYGWGGSNDNRDCSRFIMDIFKTFGLYLPRDSKYQRTMVFPSSFSFSSYISERKTILDKLLAVDLLFMKGHVIMYLGKLKDKYYVIHQESDFRRKNENGVFKIYDIHETFVMDLLFYSMNSNLTYLESLSSAITFKGVKFI</sequence>
<evidence type="ECO:0000256" key="2">
    <source>
        <dbReference type="ARBA" id="ARBA00022670"/>
    </source>
</evidence>
<keyword evidence="3" id="KW-0378">Hydrolase</keyword>
<dbReference type="InterPro" id="IPR000064">
    <property type="entry name" value="NLP_P60_dom"/>
</dbReference>
<dbReference type="HOGENOM" id="CLU_045651_0_0_0"/>
<evidence type="ECO:0000313" key="7">
    <source>
        <dbReference type="EMBL" id="CEP78787.1"/>
    </source>
</evidence>
<evidence type="ECO:0000256" key="4">
    <source>
        <dbReference type="ARBA" id="ARBA00022807"/>
    </source>
</evidence>